<dbReference type="PANTHER" id="PTHR13169">
    <property type="entry name" value="UBIQUITIN-LIKE PROTEIN 3 HCG-1 PROTEIN"/>
    <property type="match status" value="1"/>
</dbReference>
<comment type="caution">
    <text evidence="3">The sequence shown here is derived from an EMBL/GenBank/DDBJ whole genome shotgun (WGS) entry which is preliminary data.</text>
</comment>
<gene>
    <name evidence="3" type="ORF">V6N11_002030</name>
</gene>
<proteinExistence type="predicted"/>
<dbReference type="EMBL" id="JBBPBN010000031">
    <property type="protein sequence ID" value="KAK9004223.1"/>
    <property type="molecule type" value="Genomic_DNA"/>
</dbReference>
<evidence type="ECO:0000313" key="4">
    <source>
        <dbReference type="Proteomes" id="UP001396334"/>
    </source>
</evidence>
<dbReference type="SUPFAM" id="SSF54236">
    <property type="entry name" value="Ubiquitin-like"/>
    <property type="match status" value="1"/>
</dbReference>
<organism evidence="3 4">
    <name type="scientific">Hibiscus sabdariffa</name>
    <name type="common">roselle</name>
    <dbReference type="NCBI Taxonomy" id="183260"/>
    <lineage>
        <taxon>Eukaryota</taxon>
        <taxon>Viridiplantae</taxon>
        <taxon>Streptophyta</taxon>
        <taxon>Embryophyta</taxon>
        <taxon>Tracheophyta</taxon>
        <taxon>Spermatophyta</taxon>
        <taxon>Magnoliopsida</taxon>
        <taxon>eudicotyledons</taxon>
        <taxon>Gunneridae</taxon>
        <taxon>Pentapetalae</taxon>
        <taxon>rosids</taxon>
        <taxon>malvids</taxon>
        <taxon>Malvales</taxon>
        <taxon>Malvaceae</taxon>
        <taxon>Malvoideae</taxon>
        <taxon>Hibiscus</taxon>
    </lineage>
</organism>
<dbReference type="Gene3D" id="3.10.20.90">
    <property type="entry name" value="Phosphatidylinositol 3-kinase Catalytic Subunit, Chain A, domain 1"/>
    <property type="match status" value="1"/>
</dbReference>
<dbReference type="PROSITE" id="PS50053">
    <property type="entry name" value="UBIQUITIN_2"/>
    <property type="match status" value="1"/>
</dbReference>
<keyword evidence="4" id="KW-1185">Reference proteome</keyword>
<accession>A0ABR2QUF1</accession>
<dbReference type="InterPro" id="IPR040015">
    <property type="entry name" value="UBL3-like"/>
</dbReference>
<protein>
    <recommendedName>
        <fullName evidence="2">Ubiquitin-like domain-containing protein</fullName>
    </recommendedName>
</protein>
<evidence type="ECO:0000313" key="3">
    <source>
        <dbReference type="EMBL" id="KAK9004223.1"/>
    </source>
</evidence>
<feature type="compositionally biased region" description="Low complexity" evidence="1">
    <location>
        <begin position="61"/>
        <end position="78"/>
    </location>
</feature>
<dbReference type="Gene3D" id="3.60.40.10">
    <property type="entry name" value="PPM-type phosphatase domain"/>
    <property type="match status" value="1"/>
</dbReference>
<reference evidence="3 4" key="1">
    <citation type="journal article" date="2024" name="G3 (Bethesda)">
        <title>Genome assembly of Hibiscus sabdariffa L. provides insights into metabolisms of medicinal natural products.</title>
        <authorList>
            <person name="Kim T."/>
        </authorList>
    </citation>
    <scope>NUCLEOTIDE SEQUENCE [LARGE SCALE GENOMIC DNA]</scope>
    <source>
        <strain evidence="3">TK-2024</strain>
        <tissue evidence="3">Old leaves</tissue>
    </source>
</reference>
<dbReference type="PANTHER" id="PTHR13169:SF26">
    <property type="entry name" value="MEMBRANE-ANCHORED UBIQUITIN-FOLD PROTEIN 2"/>
    <property type="match status" value="1"/>
</dbReference>
<sequence>MGNTVRKLSHCCSCSFNGCPSHELMMTSHVMPHPSEDFVGHSFCYVRPDPILLSSAENHSSVDSSSSSSSTTTTSTTFSSISDASVSANLTTVPLAAAPSPLPDRSSTFKSSELVASLTLQPVPRGSPRCWSGPMDHKQHSSAIETNAPDHDDHGDQTYDLDDDDGDSYRLSMKNQNLQWAQGKAGEDQTHLVVSEEEGWIFAGIYDGFSGPDAPDHLLTYLFNAVFEELKGLLWNNSKAESNEATGFDLKKWKCDCDSQRFELSMNPTTDREVKVAAVLQLPWKIGFGLKIFQLRTRRVDLIIAKHTKSLKPTTFLEMASVQDQLEIKFRLTDGSDIGPKTFPAATSVATLKESVLAEWPKEKENGPRTMRDVKLISAGKILENNKTLGECQSPICDIPGVVTTMHVIVQPPLDKEKKEINQPKQKKFLDFKLSYTLTNFLQTKSAKTGIENEVADFQVEDGDWQRHPADLSCSSYLVIFVLLV</sequence>
<feature type="region of interest" description="Disordered" evidence="1">
    <location>
        <begin position="123"/>
        <end position="164"/>
    </location>
</feature>
<dbReference type="Proteomes" id="UP001396334">
    <property type="component" value="Unassembled WGS sequence"/>
</dbReference>
<dbReference type="CDD" id="cd01814">
    <property type="entry name" value="Ubl_MUBs_plant"/>
    <property type="match status" value="1"/>
</dbReference>
<dbReference type="Pfam" id="PF13881">
    <property type="entry name" value="Rad60-SLD_2"/>
    <property type="match status" value="1"/>
</dbReference>
<dbReference type="InterPro" id="IPR029071">
    <property type="entry name" value="Ubiquitin-like_domsf"/>
</dbReference>
<name>A0ABR2QUF1_9ROSI</name>
<feature type="domain" description="Ubiquitin-like" evidence="2">
    <location>
        <begin position="326"/>
        <end position="392"/>
    </location>
</feature>
<dbReference type="InterPro" id="IPR000626">
    <property type="entry name" value="Ubiquitin-like_dom"/>
</dbReference>
<evidence type="ECO:0000259" key="2">
    <source>
        <dbReference type="PROSITE" id="PS50053"/>
    </source>
</evidence>
<feature type="compositionally biased region" description="Basic and acidic residues" evidence="1">
    <location>
        <begin position="148"/>
        <end position="157"/>
    </location>
</feature>
<evidence type="ECO:0000256" key="1">
    <source>
        <dbReference type="SAM" id="MobiDB-lite"/>
    </source>
</evidence>
<dbReference type="InterPro" id="IPR039540">
    <property type="entry name" value="UBL3-like_ubiquitin_dom"/>
</dbReference>
<feature type="region of interest" description="Disordered" evidence="1">
    <location>
        <begin position="56"/>
        <end position="78"/>
    </location>
</feature>
<dbReference type="InterPro" id="IPR036457">
    <property type="entry name" value="PPM-type-like_dom_sf"/>
</dbReference>